<dbReference type="Gene3D" id="2.60.120.260">
    <property type="entry name" value="Galactose-binding domain-like"/>
    <property type="match status" value="4"/>
</dbReference>
<proteinExistence type="inferred from homology"/>
<dbReference type="SUPFAM" id="SSF49785">
    <property type="entry name" value="Galactose-binding domain-like"/>
    <property type="match status" value="1"/>
</dbReference>
<comment type="catalytic activity">
    <reaction evidence="4">
        <text>Hydrolysis of terminal non-reducing beta-D-galactose residues in beta-D-galactosides.</text>
        <dbReference type="EC" id="3.2.1.23"/>
    </reaction>
</comment>
<evidence type="ECO:0000256" key="3">
    <source>
        <dbReference type="ARBA" id="ARBA00023295"/>
    </source>
</evidence>
<dbReference type="Pfam" id="PF21317">
    <property type="entry name" value="BetaGal_ABD_1"/>
    <property type="match status" value="2"/>
</dbReference>
<feature type="domain" description="Beta-galactosidase galactose-binding" evidence="9">
    <location>
        <begin position="1030"/>
        <end position="1089"/>
    </location>
</feature>
<evidence type="ECO:0000256" key="6">
    <source>
        <dbReference type="SAM" id="MobiDB-lite"/>
    </source>
</evidence>
<gene>
    <name evidence="10" type="ORF">TSAR_012093</name>
</gene>
<evidence type="ECO:0000259" key="9">
    <source>
        <dbReference type="Pfam" id="PF21467"/>
    </source>
</evidence>
<evidence type="ECO:0000313" key="10">
    <source>
        <dbReference type="EMBL" id="OXU25344.1"/>
    </source>
</evidence>
<dbReference type="Gene3D" id="3.20.20.80">
    <property type="entry name" value="Glycosidases"/>
    <property type="match status" value="2"/>
</dbReference>
<comment type="similarity">
    <text evidence="1 5">Belongs to the glycosyl hydrolase 35 family.</text>
</comment>
<dbReference type="InterPro" id="IPR048913">
    <property type="entry name" value="BetaGal_gal-bd"/>
</dbReference>
<name>A0A232F3K8_9HYME</name>
<dbReference type="PRINTS" id="PR00742">
    <property type="entry name" value="GLHYDRLASE35"/>
</dbReference>
<dbReference type="Proteomes" id="UP000215335">
    <property type="component" value="Unassembled WGS sequence"/>
</dbReference>
<dbReference type="InterPro" id="IPR048912">
    <property type="entry name" value="BetaGal1-like_ABD1"/>
</dbReference>
<feature type="domain" description="Beta-galactosidase 1-like first all-beta" evidence="8">
    <location>
        <begin position="436"/>
        <end position="527"/>
    </location>
</feature>
<evidence type="ECO:0000259" key="8">
    <source>
        <dbReference type="Pfam" id="PF21317"/>
    </source>
</evidence>
<dbReference type="STRING" id="543379.A0A232F3K8"/>
<dbReference type="OrthoDB" id="1657402at2759"/>
<feature type="compositionally biased region" description="Low complexity" evidence="6">
    <location>
        <begin position="60"/>
        <end position="73"/>
    </location>
</feature>
<sequence length="1116" mass="126076">MKLKNPKKDIKSKKNEKTTVSLEESVESVTKENNQIQHLMAGSNKLIKIKRKLKPVTDYTTTEATTTREPTTEIPFDPVYEGTTVPHTTLTPSTTNISAIGYVTIEHIPLSTSTLTEIDNVEEEETVSLTSERNVMKERFPPRRFPEVQRALGLGQLGRISQGGFPYWLLNLVPDIKLRTNDTRYFEYAEEYLNQLLTRVKPLLRGNGGPIVMVQVENEYGSFHACDKDYMTKLKNTIQNHVGTNALLYTTDGSYRQALRCGPVSGAYATIDFGTSSNVTQNFNLMREFEPKGPLVNSEFYPGWLSHWEEPFERVETLKITKMLDEMLSLGASVNMYMFYGGTNFAFSSGANIFENYTPDLTSYDYDAPLSEAGDLTAKYHEIKKIISKYLPIPDIPIPIASKGNYGTVTMRPILNLFDPQARTLFGTVSVQAKEPPTFEALNLPNWLVLYEANLPTTETNEDQATLSAVPKDRVLIYLDGRFSGTFSRTHKAMNVALKVDGAKEVKLLVENQGRVNFGDIDVEDFKIKNYSFAIDYENDQFLLDGKPFRYVSGSFHYFRTPRQHWRDILRKMRAGGLNAVSTYVEWSMHEPEFDQWVWNGDADIVEFIKIAQEEDLEAFLIGYYLESRISNCAPKMNVGYVFYAERFLNEILRRTKPLLRGNGGPIIMVQVENEYGSFYACDDQYKSKMYEIFHRHVKNDAVLFTTDGSARSMLKCGSIPGVYATIDFGNGANVPFNYKIMREFSPKGPLVNSEYYPGWLTHWGESFQRVNSHNVAKTLDEMLAYNVSVNIYMYYGGTNFAFTSGANINENYWPQLTSYDYDAPLTEAGDPTPKYFELRDVIAKHIPLPNLKTPAVAPKRGYGVVTMTSKVDLFSKAGRNTFGTVRAEFSKPPTFESLGQNSYLVLYEADLPLIEKPENVTLVAVTKDRALVYLNNNLAGVLNRMDKTYSLPLSAKNARDIKILVENMGHVNFGSIDVEDFKGIFDVKLNGSPIASWKVTGFKLASVIDSDLGVKETSGQTGHLHNGPQFLEGHFVIDGELFDTYLNTQGWGKGVAYINGFNLGRYWPSLGPQVTLYVPATYLKKGKNSLVLLEQDYVPQSRSVEFQTKAILDYQ</sequence>
<evidence type="ECO:0000259" key="7">
    <source>
        <dbReference type="Pfam" id="PF01301"/>
    </source>
</evidence>
<dbReference type="GO" id="GO:0004565">
    <property type="term" value="F:beta-galactosidase activity"/>
    <property type="evidence" value="ECO:0007669"/>
    <property type="project" value="UniProtKB-EC"/>
</dbReference>
<dbReference type="InterPro" id="IPR001944">
    <property type="entry name" value="Glycoside_Hdrlase_35"/>
</dbReference>
<dbReference type="InterPro" id="IPR031330">
    <property type="entry name" value="Gly_Hdrlase_35_cat"/>
</dbReference>
<feature type="region of interest" description="Disordered" evidence="6">
    <location>
        <begin position="60"/>
        <end position="79"/>
    </location>
</feature>
<keyword evidence="11" id="KW-1185">Reference proteome</keyword>
<feature type="compositionally biased region" description="Basic and acidic residues" evidence="6">
    <location>
        <begin position="1"/>
        <end position="17"/>
    </location>
</feature>
<dbReference type="EMBL" id="NNAY01001048">
    <property type="protein sequence ID" value="OXU25344.1"/>
    <property type="molecule type" value="Genomic_DNA"/>
</dbReference>
<dbReference type="InterPro" id="IPR019801">
    <property type="entry name" value="Glyco_hydro_35_CS"/>
</dbReference>
<dbReference type="Pfam" id="PF21467">
    <property type="entry name" value="BetaGal_gal-bd"/>
    <property type="match status" value="1"/>
</dbReference>
<evidence type="ECO:0000256" key="5">
    <source>
        <dbReference type="RuleBase" id="RU003679"/>
    </source>
</evidence>
<feature type="region of interest" description="Disordered" evidence="6">
    <location>
        <begin position="1"/>
        <end position="26"/>
    </location>
</feature>
<feature type="domain" description="Glycoside hydrolase 35 catalytic" evidence="7">
    <location>
        <begin position="160"/>
        <end position="389"/>
    </location>
</feature>
<organism evidence="10 11">
    <name type="scientific">Trichomalopsis sarcophagae</name>
    <dbReference type="NCBI Taxonomy" id="543379"/>
    <lineage>
        <taxon>Eukaryota</taxon>
        <taxon>Metazoa</taxon>
        <taxon>Ecdysozoa</taxon>
        <taxon>Arthropoda</taxon>
        <taxon>Hexapoda</taxon>
        <taxon>Insecta</taxon>
        <taxon>Pterygota</taxon>
        <taxon>Neoptera</taxon>
        <taxon>Endopterygota</taxon>
        <taxon>Hymenoptera</taxon>
        <taxon>Apocrita</taxon>
        <taxon>Proctotrupomorpha</taxon>
        <taxon>Chalcidoidea</taxon>
        <taxon>Pteromalidae</taxon>
        <taxon>Pteromalinae</taxon>
        <taxon>Trichomalopsis</taxon>
    </lineage>
</organism>
<dbReference type="AlphaFoldDB" id="A0A232F3K8"/>
<dbReference type="GO" id="GO:0005975">
    <property type="term" value="P:carbohydrate metabolic process"/>
    <property type="evidence" value="ECO:0007669"/>
    <property type="project" value="InterPro"/>
</dbReference>
<dbReference type="SUPFAM" id="SSF51445">
    <property type="entry name" value="(Trans)glycosidases"/>
    <property type="match status" value="2"/>
</dbReference>
<dbReference type="InterPro" id="IPR017853">
    <property type="entry name" value="GH"/>
</dbReference>
<dbReference type="PANTHER" id="PTHR23421">
    <property type="entry name" value="BETA-GALACTOSIDASE RELATED"/>
    <property type="match status" value="1"/>
</dbReference>
<evidence type="ECO:0000313" key="11">
    <source>
        <dbReference type="Proteomes" id="UP000215335"/>
    </source>
</evidence>
<accession>A0A232F3K8</accession>
<dbReference type="InterPro" id="IPR008979">
    <property type="entry name" value="Galactose-bd-like_sf"/>
</dbReference>
<keyword evidence="3 4" id="KW-0326">Glycosidase</keyword>
<evidence type="ECO:0000256" key="1">
    <source>
        <dbReference type="ARBA" id="ARBA00009809"/>
    </source>
</evidence>
<evidence type="ECO:0000256" key="4">
    <source>
        <dbReference type="RuleBase" id="RU000675"/>
    </source>
</evidence>
<comment type="caution">
    <text evidence="10">The sequence shown here is derived from an EMBL/GenBank/DDBJ whole genome shotgun (WGS) entry which is preliminary data.</text>
</comment>
<protein>
    <recommendedName>
        <fullName evidence="4">Beta-galactosidase</fullName>
        <ecNumber evidence="4">3.2.1.23</ecNumber>
    </recommendedName>
</protein>
<reference evidence="10 11" key="1">
    <citation type="journal article" date="2017" name="Curr. Biol.">
        <title>The Evolution of Venom by Co-option of Single-Copy Genes.</title>
        <authorList>
            <person name="Martinson E.O."/>
            <person name="Mrinalini"/>
            <person name="Kelkar Y.D."/>
            <person name="Chang C.H."/>
            <person name="Werren J.H."/>
        </authorList>
    </citation>
    <scope>NUCLEOTIDE SEQUENCE [LARGE SCALE GENOMIC DNA]</scope>
    <source>
        <strain evidence="10 11">Alberta</strain>
        <tissue evidence="10">Whole body</tissue>
    </source>
</reference>
<feature type="domain" description="Beta-galactosidase 1-like first all-beta" evidence="8">
    <location>
        <begin position="893"/>
        <end position="1001"/>
    </location>
</feature>
<feature type="domain" description="Glycoside hydrolase 35 catalytic" evidence="7">
    <location>
        <begin position="541"/>
        <end position="845"/>
    </location>
</feature>
<dbReference type="EC" id="3.2.1.23" evidence="4"/>
<keyword evidence="2 4" id="KW-0378">Hydrolase</keyword>
<dbReference type="PROSITE" id="PS01182">
    <property type="entry name" value="GLYCOSYL_HYDROL_F35"/>
    <property type="match status" value="2"/>
</dbReference>
<dbReference type="Pfam" id="PF01301">
    <property type="entry name" value="Glyco_hydro_35"/>
    <property type="match status" value="2"/>
</dbReference>
<evidence type="ECO:0000256" key="2">
    <source>
        <dbReference type="ARBA" id="ARBA00022801"/>
    </source>
</evidence>